<dbReference type="OrthoDB" id="5651790at2"/>
<dbReference type="InterPro" id="IPR012506">
    <property type="entry name" value="TMEM86B-like"/>
</dbReference>
<sequence>MLKSKWLILYFVTLLADIIFIALDMDTFRYATKPLLMVILAVYLLGSGVKMPGSSRPLLLLALFFSFGGDVLLLFDKFFLPGLGSFLLAHVMYIAFFLKIRYSNHPIPLCKYPLVFLNAAVVIVFILFLLPYLGSLAIPVIIYAITISITVQSVLHAFHFRQQPAGWYCIIGAVLFLVSDSLIATGKFYHPLPYGGILVMLTYGIAQWGLVYGSIRYFTERITNYELRITDLREEQH</sequence>
<dbReference type="GO" id="GO:0016787">
    <property type="term" value="F:hydrolase activity"/>
    <property type="evidence" value="ECO:0007669"/>
    <property type="project" value="TreeGrafter"/>
</dbReference>
<dbReference type="RefSeq" id="WP_106526338.1">
    <property type="nucleotide sequence ID" value="NZ_PYAW01000001.1"/>
</dbReference>
<feature type="transmembrane region" description="Helical" evidence="6">
    <location>
        <begin position="165"/>
        <end position="186"/>
    </location>
</feature>
<evidence type="ECO:0000256" key="4">
    <source>
        <dbReference type="ARBA" id="ARBA00022989"/>
    </source>
</evidence>
<organism evidence="7 8">
    <name type="scientific">Chitinophaga niastensis</name>
    <dbReference type="NCBI Taxonomy" id="536980"/>
    <lineage>
        <taxon>Bacteria</taxon>
        <taxon>Pseudomonadati</taxon>
        <taxon>Bacteroidota</taxon>
        <taxon>Chitinophagia</taxon>
        <taxon>Chitinophagales</taxon>
        <taxon>Chitinophagaceae</taxon>
        <taxon>Chitinophaga</taxon>
    </lineage>
</organism>
<dbReference type="AlphaFoldDB" id="A0A2P8HSA2"/>
<evidence type="ECO:0000256" key="1">
    <source>
        <dbReference type="ARBA" id="ARBA00004141"/>
    </source>
</evidence>
<protein>
    <submittedName>
        <fullName evidence="7">Putative membrane protein YhhN</fullName>
    </submittedName>
</protein>
<gene>
    <name evidence="7" type="ORF">CLV51_101405</name>
</gene>
<evidence type="ECO:0000256" key="2">
    <source>
        <dbReference type="ARBA" id="ARBA00007375"/>
    </source>
</evidence>
<evidence type="ECO:0000313" key="7">
    <source>
        <dbReference type="EMBL" id="PSL49075.1"/>
    </source>
</evidence>
<keyword evidence="5 6" id="KW-0472">Membrane</keyword>
<evidence type="ECO:0000256" key="5">
    <source>
        <dbReference type="ARBA" id="ARBA00023136"/>
    </source>
</evidence>
<dbReference type="Proteomes" id="UP000240971">
    <property type="component" value="Unassembled WGS sequence"/>
</dbReference>
<comment type="similarity">
    <text evidence="2">Belongs to the TMEM86 family.</text>
</comment>
<proteinExistence type="inferred from homology"/>
<dbReference type="EMBL" id="PYAW01000001">
    <property type="protein sequence ID" value="PSL49075.1"/>
    <property type="molecule type" value="Genomic_DNA"/>
</dbReference>
<feature type="transmembrane region" description="Helical" evidence="6">
    <location>
        <begin position="81"/>
        <end position="100"/>
    </location>
</feature>
<dbReference type="PANTHER" id="PTHR31885">
    <property type="entry name" value="GH04784P"/>
    <property type="match status" value="1"/>
</dbReference>
<comment type="subcellular location">
    <subcellularLocation>
        <location evidence="1">Membrane</location>
        <topology evidence="1">Multi-pass membrane protein</topology>
    </subcellularLocation>
</comment>
<name>A0A2P8HSA2_CHINA</name>
<feature type="transmembrane region" description="Helical" evidence="6">
    <location>
        <begin position="112"/>
        <end position="130"/>
    </location>
</feature>
<dbReference type="Pfam" id="PF07947">
    <property type="entry name" value="YhhN"/>
    <property type="match status" value="1"/>
</dbReference>
<comment type="caution">
    <text evidence="7">The sequence shown here is derived from an EMBL/GenBank/DDBJ whole genome shotgun (WGS) entry which is preliminary data.</text>
</comment>
<feature type="transmembrane region" description="Helical" evidence="6">
    <location>
        <begin position="7"/>
        <end position="23"/>
    </location>
</feature>
<feature type="transmembrane region" description="Helical" evidence="6">
    <location>
        <begin position="136"/>
        <end position="158"/>
    </location>
</feature>
<dbReference type="GO" id="GO:0016020">
    <property type="term" value="C:membrane"/>
    <property type="evidence" value="ECO:0007669"/>
    <property type="project" value="UniProtKB-SubCell"/>
</dbReference>
<evidence type="ECO:0000256" key="3">
    <source>
        <dbReference type="ARBA" id="ARBA00022692"/>
    </source>
</evidence>
<keyword evidence="4 6" id="KW-1133">Transmembrane helix</keyword>
<dbReference type="PANTHER" id="PTHR31885:SF6">
    <property type="entry name" value="GH04784P"/>
    <property type="match status" value="1"/>
</dbReference>
<evidence type="ECO:0000313" key="8">
    <source>
        <dbReference type="Proteomes" id="UP000240971"/>
    </source>
</evidence>
<keyword evidence="3 6" id="KW-0812">Transmembrane</keyword>
<keyword evidence="8" id="KW-1185">Reference proteome</keyword>
<feature type="transmembrane region" description="Helical" evidence="6">
    <location>
        <begin position="192"/>
        <end position="212"/>
    </location>
</feature>
<evidence type="ECO:0000256" key="6">
    <source>
        <dbReference type="SAM" id="Phobius"/>
    </source>
</evidence>
<accession>A0A2P8HSA2</accession>
<reference evidence="7 8" key="1">
    <citation type="submission" date="2018-03" db="EMBL/GenBank/DDBJ databases">
        <title>Genomic Encyclopedia of Archaeal and Bacterial Type Strains, Phase II (KMG-II): from individual species to whole genera.</title>
        <authorList>
            <person name="Goeker M."/>
        </authorList>
    </citation>
    <scope>NUCLEOTIDE SEQUENCE [LARGE SCALE GENOMIC DNA]</scope>
    <source>
        <strain evidence="7 8">DSM 24859</strain>
    </source>
</reference>